<keyword evidence="2" id="KW-0677">Repeat</keyword>
<reference evidence="4 5" key="1">
    <citation type="submission" date="2023-03" db="EMBL/GenBank/DDBJ databases">
        <title>Description of Hydrogenimonas sp. ISO32.</title>
        <authorList>
            <person name="Mino S."/>
            <person name="Fukazawa S."/>
            <person name="Sawabe T."/>
        </authorList>
    </citation>
    <scope>NUCLEOTIDE SEQUENCE [LARGE SCALE GENOMIC DNA]</scope>
    <source>
        <strain evidence="4 5">ISO32</strain>
    </source>
</reference>
<accession>A0ABM8FPI8</accession>
<dbReference type="Gene3D" id="3.40.630.30">
    <property type="match status" value="1"/>
</dbReference>
<dbReference type="CDD" id="cd04301">
    <property type="entry name" value="NAT_SF"/>
    <property type="match status" value="1"/>
</dbReference>
<dbReference type="Pfam" id="PF13508">
    <property type="entry name" value="Acetyltransf_7"/>
    <property type="match status" value="1"/>
</dbReference>
<dbReference type="InterPro" id="IPR050216">
    <property type="entry name" value="LRR_domain-containing"/>
</dbReference>
<dbReference type="PROSITE" id="PS51450">
    <property type="entry name" value="LRR"/>
    <property type="match status" value="2"/>
</dbReference>
<proteinExistence type="predicted"/>
<dbReference type="PROSITE" id="PS51186">
    <property type="entry name" value="GNAT"/>
    <property type="match status" value="1"/>
</dbReference>
<evidence type="ECO:0000256" key="2">
    <source>
        <dbReference type="ARBA" id="ARBA00022737"/>
    </source>
</evidence>
<dbReference type="InterPro" id="IPR001611">
    <property type="entry name" value="Leu-rich_rpt"/>
</dbReference>
<dbReference type="InterPro" id="IPR016181">
    <property type="entry name" value="Acyl_CoA_acyltransferase"/>
</dbReference>
<dbReference type="PANTHER" id="PTHR48051">
    <property type="match status" value="1"/>
</dbReference>
<evidence type="ECO:0000256" key="1">
    <source>
        <dbReference type="ARBA" id="ARBA00022614"/>
    </source>
</evidence>
<dbReference type="SUPFAM" id="SSF55729">
    <property type="entry name" value="Acyl-CoA N-acyltransferases (Nat)"/>
    <property type="match status" value="1"/>
</dbReference>
<name>A0ABM8FPI8_9BACT</name>
<keyword evidence="1" id="KW-0433">Leucine-rich repeat</keyword>
<sequence>MQYHSSLHRYSLIHYALAKIFQELLRPIQVLELGEIIYQLHDAILANFEVDEYVLTIDLSYSVKKSNILTFIGSEVCRSNQFGLVIANEYIDNYHAMLSLSFLHHKLEFFIDAFNNNEKEKENIPESLMDVLDHLEFDIPGKNLKSRDKYDAQKLISWAKACHIGENTLPYSEKELLNLEILNLSGFQLNFIPKQIRVLKNLKKLYLANNHLSALPLEIFSLQNLEVLWVQENKLAYLSNEINRLANLKELVLYDNNIQKLPVQMNLQSLEFVALHRNRLSQKEINRFLATLPNKIDVSTYEQKTILPFYIEPLSFLTLREAEDLRDRVFTDIDEDEKRLLRVSLSPGESKEILETNDIRTLHYWVARENISAKIIGLTGIYTEVEDDQEDCWLGWFCIDDPYRGKSFGEKLLEFSIELAQDMNKKTLYIYTYDIKKHSRAIKMYKAYGFVEHEVQERKYKRDLYFKKKVKKVKKIKSYNDFFRYDTKTKTHKEKQ</sequence>
<evidence type="ECO:0000259" key="3">
    <source>
        <dbReference type="PROSITE" id="PS51186"/>
    </source>
</evidence>
<evidence type="ECO:0000313" key="4">
    <source>
        <dbReference type="EMBL" id="BDY13682.1"/>
    </source>
</evidence>
<keyword evidence="5" id="KW-1185">Reference proteome</keyword>
<protein>
    <recommendedName>
        <fullName evidence="3">N-acetyltransferase domain-containing protein</fullName>
    </recommendedName>
</protein>
<dbReference type="PANTHER" id="PTHR48051:SF54">
    <property type="entry name" value="LEUCINE-RICH REPEAT-CONTAINING PROTEIN"/>
    <property type="match status" value="1"/>
</dbReference>
<dbReference type="Pfam" id="PF13855">
    <property type="entry name" value="LRR_8"/>
    <property type="match status" value="1"/>
</dbReference>
<evidence type="ECO:0000313" key="5">
    <source>
        <dbReference type="Proteomes" id="UP001321445"/>
    </source>
</evidence>
<dbReference type="Gene3D" id="3.80.10.10">
    <property type="entry name" value="Ribonuclease Inhibitor"/>
    <property type="match status" value="1"/>
</dbReference>
<dbReference type="SMART" id="SM00369">
    <property type="entry name" value="LRR_TYP"/>
    <property type="match status" value="3"/>
</dbReference>
<dbReference type="InterPro" id="IPR000182">
    <property type="entry name" value="GNAT_dom"/>
</dbReference>
<feature type="domain" description="N-acetyltransferase" evidence="3">
    <location>
        <begin position="317"/>
        <end position="471"/>
    </location>
</feature>
<dbReference type="InterPro" id="IPR003591">
    <property type="entry name" value="Leu-rich_rpt_typical-subtyp"/>
</dbReference>
<dbReference type="InterPro" id="IPR032675">
    <property type="entry name" value="LRR_dom_sf"/>
</dbReference>
<dbReference type="Proteomes" id="UP001321445">
    <property type="component" value="Chromosome"/>
</dbReference>
<gene>
    <name evidence="4" type="ORF">HCR_19940</name>
</gene>
<dbReference type="SUPFAM" id="SSF52075">
    <property type="entry name" value="Outer arm dynein light chain 1"/>
    <property type="match status" value="1"/>
</dbReference>
<dbReference type="EMBL" id="AP027370">
    <property type="protein sequence ID" value="BDY13682.1"/>
    <property type="molecule type" value="Genomic_DNA"/>
</dbReference>
<organism evidence="4 5">
    <name type="scientific">Hydrogenimonas cancrithermarum</name>
    <dbReference type="NCBI Taxonomy" id="2993563"/>
    <lineage>
        <taxon>Bacteria</taxon>
        <taxon>Pseudomonadati</taxon>
        <taxon>Campylobacterota</taxon>
        <taxon>Epsilonproteobacteria</taxon>
        <taxon>Campylobacterales</taxon>
        <taxon>Hydrogenimonadaceae</taxon>
        <taxon>Hydrogenimonas</taxon>
    </lineage>
</organism>